<dbReference type="Proteomes" id="UP000285120">
    <property type="component" value="Unassembled WGS sequence"/>
</dbReference>
<keyword evidence="2" id="KW-1185">Reference proteome</keyword>
<dbReference type="RefSeq" id="WP_120192115.1">
    <property type="nucleotide sequence ID" value="NZ_RAPK01000007.1"/>
</dbReference>
<accession>A0A419V5J5</accession>
<comment type="caution">
    <text evidence="1">The sequence shown here is derived from an EMBL/GenBank/DDBJ whole genome shotgun (WGS) entry which is preliminary data.</text>
</comment>
<gene>
    <name evidence="1" type="ORF">ATL39_0917</name>
</gene>
<evidence type="ECO:0000313" key="1">
    <source>
        <dbReference type="EMBL" id="RKD75219.1"/>
    </source>
</evidence>
<dbReference type="AlphaFoldDB" id="A0A419V5J5"/>
<proteinExistence type="predicted"/>
<dbReference type="EMBL" id="RAPK01000007">
    <property type="protein sequence ID" value="RKD75219.1"/>
    <property type="molecule type" value="Genomic_DNA"/>
</dbReference>
<organism evidence="1 2">
    <name type="scientific">Sinobaca qinghaiensis</name>
    <dbReference type="NCBI Taxonomy" id="342944"/>
    <lineage>
        <taxon>Bacteria</taxon>
        <taxon>Bacillati</taxon>
        <taxon>Bacillota</taxon>
        <taxon>Bacilli</taxon>
        <taxon>Bacillales</taxon>
        <taxon>Sporolactobacillaceae</taxon>
        <taxon>Sinobaca</taxon>
    </lineage>
</organism>
<sequence length="63" mass="7494">MRVKFISANNYEYLENQINDFFKNKPDLELITVEHLTKQGRQAMTAREMAETIYSVALYYKIT</sequence>
<evidence type="ECO:0000313" key="2">
    <source>
        <dbReference type="Proteomes" id="UP000285120"/>
    </source>
</evidence>
<reference evidence="1 2" key="1">
    <citation type="submission" date="2018-09" db="EMBL/GenBank/DDBJ databases">
        <title>Genomic Encyclopedia of Archaeal and Bacterial Type Strains, Phase II (KMG-II): from individual species to whole genera.</title>
        <authorList>
            <person name="Goeker M."/>
        </authorList>
    </citation>
    <scope>NUCLEOTIDE SEQUENCE [LARGE SCALE GENOMIC DNA]</scope>
    <source>
        <strain evidence="1 2">DSM 17008</strain>
    </source>
</reference>
<name>A0A419V5J5_9BACL</name>
<protein>
    <submittedName>
        <fullName evidence="1">Uncharacterized protein</fullName>
    </submittedName>
</protein>